<dbReference type="SUPFAM" id="SSF103473">
    <property type="entry name" value="MFS general substrate transporter"/>
    <property type="match status" value="1"/>
</dbReference>
<dbReference type="PANTHER" id="PTHR42718">
    <property type="entry name" value="MAJOR FACILITATOR SUPERFAMILY MULTIDRUG TRANSPORTER MFSC"/>
    <property type="match status" value="1"/>
</dbReference>
<dbReference type="Pfam" id="PF07690">
    <property type="entry name" value="MFS_1"/>
    <property type="match status" value="1"/>
</dbReference>
<dbReference type="CDD" id="cd17321">
    <property type="entry name" value="MFS_MMR_MDR_like"/>
    <property type="match status" value="1"/>
</dbReference>
<dbReference type="PRINTS" id="PR01036">
    <property type="entry name" value="TCRTETB"/>
</dbReference>
<keyword evidence="2" id="KW-0813">Transport</keyword>
<evidence type="ECO:0000256" key="6">
    <source>
        <dbReference type="ARBA" id="ARBA00023136"/>
    </source>
</evidence>
<feature type="transmembrane region" description="Helical" evidence="7">
    <location>
        <begin position="44"/>
        <end position="61"/>
    </location>
</feature>
<evidence type="ECO:0000313" key="9">
    <source>
        <dbReference type="EMBL" id="EHJ51603.1"/>
    </source>
</evidence>
<evidence type="ECO:0000256" key="4">
    <source>
        <dbReference type="ARBA" id="ARBA00022692"/>
    </source>
</evidence>
<keyword evidence="3" id="KW-1003">Cell membrane</keyword>
<keyword evidence="10" id="KW-1185">Reference proteome</keyword>
<evidence type="ECO:0000256" key="3">
    <source>
        <dbReference type="ARBA" id="ARBA00022475"/>
    </source>
</evidence>
<dbReference type="RefSeq" id="WP_003078602.1">
    <property type="nucleotide sequence ID" value="NZ_AEUW02000001.1"/>
</dbReference>
<evidence type="ECO:0000259" key="8">
    <source>
        <dbReference type="PROSITE" id="PS50850"/>
    </source>
</evidence>
<feature type="transmembrane region" description="Helical" evidence="7">
    <location>
        <begin position="388"/>
        <end position="409"/>
    </location>
</feature>
<dbReference type="AlphaFoldDB" id="G5JZ47"/>
<feature type="transmembrane region" description="Helical" evidence="7">
    <location>
        <begin position="194"/>
        <end position="212"/>
    </location>
</feature>
<dbReference type="EMBL" id="AEUW02000001">
    <property type="protein sequence ID" value="EHJ51603.1"/>
    <property type="molecule type" value="Genomic_DNA"/>
</dbReference>
<dbReference type="eggNOG" id="COG0477">
    <property type="taxonomic scope" value="Bacteria"/>
</dbReference>
<dbReference type="PROSITE" id="PS00216">
    <property type="entry name" value="SUGAR_TRANSPORT_1"/>
    <property type="match status" value="1"/>
</dbReference>
<feature type="transmembrane region" description="Helical" evidence="7">
    <location>
        <begin position="224"/>
        <end position="241"/>
    </location>
</feature>
<dbReference type="NCBIfam" id="TIGR00711">
    <property type="entry name" value="efflux_EmrB"/>
    <property type="match status" value="1"/>
</dbReference>
<keyword evidence="6 7" id="KW-0472">Membrane</keyword>
<feature type="transmembrane region" description="Helical" evidence="7">
    <location>
        <begin position="297"/>
        <end position="318"/>
    </location>
</feature>
<dbReference type="InterPro" id="IPR011701">
    <property type="entry name" value="MFS"/>
</dbReference>
<comment type="caution">
    <text evidence="9">The sequence shown here is derived from an EMBL/GenBank/DDBJ whole genome shotgun (WGS) entry which is preliminary data.</text>
</comment>
<feature type="domain" description="Major facilitator superfamily (MFS) profile" evidence="8">
    <location>
        <begin position="7"/>
        <end position="453"/>
    </location>
</feature>
<keyword evidence="5 7" id="KW-1133">Transmembrane helix</keyword>
<keyword evidence="4 7" id="KW-0812">Transmembrane</keyword>
<accession>G5JZ47</accession>
<reference evidence="9 10" key="1">
    <citation type="journal article" date="2014" name="Int. J. Syst. Evol. Microbiol.">
        <title>Phylogenomics and the dynamic genome evolution of the genus Streptococcus.</title>
        <authorList>
            <consortium name="The Broad Institute Genome Sequencing Platform"/>
            <person name="Richards V.P."/>
            <person name="Palmer S.R."/>
            <person name="Pavinski Bitar P.D."/>
            <person name="Qin X."/>
            <person name="Weinstock G.M."/>
            <person name="Highlander S.K."/>
            <person name="Town C.D."/>
            <person name="Burne R.A."/>
            <person name="Stanhope M.J."/>
        </authorList>
    </citation>
    <scope>NUCLEOTIDE SEQUENCE [LARGE SCALE GENOMIC DNA]</scope>
    <source>
        <strain evidence="9 10">NCTC 11558</strain>
    </source>
</reference>
<dbReference type="STRING" id="764298.STRMA_0464"/>
<dbReference type="InterPro" id="IPR036259">
    <property type="entry name" value="MFS_trans_sf"/>
</dbReference>
<feature type="transmembrane region" description="Helical" evidence="7">
    <location>
        <begin position="325"/>
        <end position="341"/>
    </location>
</feature>
<feature type="transmembrane region" description="Helical" evidence="7">
    <location>
        <begin position="97"/>
        <end position="119"/>
    </location>
</feature>
<evidence type="ECO:0000313" key="10">
    <source>
        <dbReference type="Proteomes" id="UP000003573"/>
    </source>
</evidence>
<name>G5JZ47_9STRE</name>
<dbReference type="Proteomes" id="UP000003573">
    <property type="component" value="Unassembled WGS sequence"/>
</dbReference>
<organism evidence="9 10">
    <name type="scientific">Streptococcus macacae NCTC 11558</name>
    <dbReference type="NCBI Taxonomy" id="764298"/>
    <lineage>
        <taxon>Bacteria</taxon>
        <taxon>Bacillati</taxon>
        <taxon>Bacillota</taxon>
        <taxon>Bacilli</taxon>
        <taxon>Lactobacillales</taxon>
        <taxon>Streptococcaceae</taxon>
        <taxon>Streptococcus</taxon>
    </lineage>
</organism>
<dbReference type="InterPro" id="IPR004638">
    <property type="entry name" value="EmrB-like"/>
</dbReference>
<dbReference type="GO" id="GO:0005886">
    <property type="term" value="C:plasma membrane"/>
    <property type="evidence" value="ECO:0007669"/>
    <property type="project" value="UniProtKB-SubCell"/>
</dbReference>
<feature type="transmembrane region" description="Helical" evidence="7">
    <location>
        <begin position="131"/>
        <end position="153"/>
    </location>
</feature>
<sequence>MLKKILLTFAMCLGIFLVMLDTTIMNIALPAIKDGISVSTDKLSWALNAYTIVFATFTIPLSRLADIYGRKKLLVIAFILFGLGSLLSGLSNGFYQLIAGRIIASLGASILLPVGNALGISTWSVEDRFKVVAALGLTQGGAAAIGPTLGGIITDNLSWNWIFLINIPIALIAIILLTMSYASAEEVLNRKIDWLGSLISMMGLFATALGLIKYREWGVSDAKTLICLAVAIVSVVIFIGVEKHINYPMIDLALFKKKVFTVSSLIAFIAQFFYIGVIVILPTFFTLVQGKNELDAALILLPMSITVFLFGGLGSLVINKLGPRLLVFIGLLSILVSYYLLTNCDSGKVSAIILSTFILGIGFGIIAGPINVLAASDFSGGMLTASQSVISVIRQIGSVFGVSVFMSMMTSNLKNLSIHDFSHLSNAYLSIYKPWLLPLLLLLMLTFLFPKKENYLEN</sequence>
<protein>
    <submittedName>
        <fullName evidence="9">Drug resistance MFS transporter, drug:H+ antiporter-2 family</fullName>
    </submittedName>
</protein>
<gene>
    <name evidence="9" type="ORF">STRMA_0464</name>
</gene>
<comment type="subcellular location">
    <subcellularLocation>
        <location evidence="1">Cell membrane</location>
        <topology evidence="1">Multi-pass membrane protein</topology>
    </subcellularLocation>
</comment>
<dbReference type="Gene3D" id="1.20.1720.10">
    <property type="entry name" value="Multidrug resistance protein D"/>
    <property type="match status" value="1"/>
</dbReference>
<feature type="transmembrane region" description="Helical" evidence="7">
    <location>
        <begin position="73"/>
        <end position="91"/>
    </location>
</feature>
<evidence type="ECO:0000256" key="2">
    <source>
        <dbReference type="ARBA" id="ARBA00022448"/>
    </source>
</evidence>
<feature type="transmembrane region" description="Helical" evidence="7">
    <location>
        <begin position="353"/>
        <end position="376"/>
    </location>
</feature>
<feature type="transmembrane region" description="Helical" evidence="7">
    <location>
        <begin position="429"/>
        <end position="449"/>
    </location>
</feature>
<evidence type="ECO:0000256" key="1">
    <source>
        <dbReference type="ARBA" id="ARBA00004651"/>
    </source>
</evidence>
<dbReference type="PROSITE" id="PS50850">
    <property type="entry name" value="MFS"/>
    <property type="match status" value="1"/>
</dbReference>
<feature type="transmembrane region" description="Helical" evidence="7">
    <location>
        <begin position="159"/>
        <end position="182"/>
    </location>
</feature>
<evidence type="ECO:0000256" key="5">
    <source>
        <dbReference type="ARBA" id="ARBA00022989"/>
    </source>
</evidence>
<dbReference type="OrthoDB" id="9812221at2"/>
<dbReference type="InterPro" id="IPR005829">
    <property type="entry name" value="Sugar_transporter_CS"/>
</dbReference>
<dbReference type="GO" id="GO:0022857">
    <property type="term" value="F:transmembrane transporter activity"/>
    <property type="evidence" value="ECO:0007669"/>
    <property type="project" value="InterPro"/>
</dbReference>
<evidence type="ECO:0000256" key="7">
    <source>
        <dbReference type="SAM" id="Phobius"/>
    </source>
</evidence>
<dbReference type="InterPro" id="IPR020846">
    <property type="entry name" value="MFS_dom"/>
</dbReference>
<proteinExistence type="predicted"/>
<dbReference type="Gene3D" id="1.20.1250.20">
    <property type="entry name" value="MFS general substrate transporter like domains"/>
    <property type="match status" value="1"/>
</dbReference>
<dbReference type="PANTHER" id="PTHR42718:SF46">
    <property type="entry name" value="BLR6921 PROTEIN"/>
    <property type="match status" value="1"/>
</dbReference>
<feature type="transmembrane region" description="Helical" evidence="7">
    <location>
        <begin position="262"/>
        <end position="285"/>
    </location>
</feature>